<evidence type="ECO:0000313" key="2">
    <source>
        <dbReference type="Proteomes" id="UP000812013"/>
    </source>
</evidence>
<organism evidence="1 2">
    <name type="scientific">Streptomyces bambusae</name>
    <dbReference type="NCBI Taxonomy" id="1550616"/>
    <lineage>
        <taxon>Bacteria</taxon>
        <taxon>Bacillati</taxon>
        <taxon>Actinomycetota</taxon>
        <taxon>Actinomycetes</taxon>
        <taxon>Kitasatosporales</taxon>
        <taxon>Streptomycetaceae</taxon>
        <taxon>Streptomyces</taxon>
    </lineage>
</organism>
<dbReference type="EMBL" id="WTFF01000180">
    <property type="protein sequence ID" value="MBW5484641.1"/>
    <property type="molecule type" value="Genomic_DNA"/>
</dbReference>
<proteinExistence type="predicted"/>
<evidence type="ECO:0000313" key="1">
    <source>
        <dbReference type="EMBL" id="MBW5484641.1"/>
    </source>
</evidence>
<protein>
    <submittedName>
        <fullName evidence="1">Uncharacterized protein</fullName>
    </submittedName>
</protein>
<comment type="caution">
    <text evidence="1">The sequence shown here is derived from an EMBL/GenBank/DDBJ whole genome shotgun (WGS) entry which is preliminary data.</text>
</comment>
<gene>
    <name evidence="1" type="ORF">GPJ59_22870</name>
</gene>
<reference evidence="1 2" key="1">
    <citation type="submission" date="2019-12" db="EMBL/GenBank/DDBJ databases">
        <title>Genome sequence of Streptomyces bambusae.</title>
        <authorList>
            <person name="Bansal K."/>
            <person name="Choksket S."/>
            <person name="Korpole S."/>
            <person name="Patil P.B."/>
        </authorList>
    </citation>
    <scope>NUCLEOTIDE SEQUENCE [LARGE SCALE GENOMIC DNA]</scope>
    <source>
        <strain evidence="1 2">SK60</strain>
    </source>
</reference>
<sequence>MHSDPSRSRSPSPDPERLLRIYLNDHYAGSAGGVALVRRIARVHRDGPAGPRLRELAEEIAEDRESLVQIMTALDVPVMRARTLAVRLAEKVGRIKLNGRLVSRSTLSDVLELELLRLGVEGKLALWRSLRTIARADDRIPLSTVDHLADRAERQIELLEGMRLAAVDRTFLRARAH</sequence>
<dbReference type="Proteomes" id="UP000812013">
    <property type="component" value="Unassembled WGS sequence"/>
</dbReference>
<dbReference type="RefSeq" id="WP_219669331.1">
    <property type="nucleotide sequence ID" value="NZ_WTFF01000180.1"/>
</dbReference>
<accession>A0ABS6ZD30</accession>
<name>A0ABS6ZD30_9ACTN</name>
<keyword evidence="2" id="KW-1185">Reference proteome</keyword>